<reference evidence="1 2" key="1">
    <citation type="submission" date="2020-06" db="EMBL/GenBank/DDBJ databases">
        <title>Pseudomonas eucalypticola sp. nov., an endophyte of Eucalyptus dunnii leaves with biocontrol ability of eucalyptus leaf blight.</title>
        <authorList>
            <person name="Liu Y."/>
            <person name="Song Z."/>
            <person name="Zeng H."/>
            <person name="Lu M."/>
            <person name="Wang X."/>
            <person name="Lian X."/>
            <person name="Zhang Q."/>
        </authorList>
    </citation>
    <scope>NUCLEOTIDE SEQUENCE [LARGE SCALE GENOMIC DNA]</scope>
    <source>
        <strain evidence="1 2">NP-1</strain>
    </source>
</reference>
<evidence type="ECO:0000313" key="1">
    <source>
        <dbReference type="EMBL" id="QKZ04943.1"/>
    </source>
</evidence>
<proteinExistence type="predicted"/>
<organism evidence="1 2">
    <name type="scientific">Pseudomonas eucalypticola</name>
    <dbReference type="NCBI Taxonomy" id="2599595"/>
    <lineage>
        <taxon>Bacteria</taxon>
        <taxon>Pseudomonadati</taxon>
        <taxon>Pseudomonadota</taxon>
        <taxon>Gammaproteobacteria</taxon>
        <taxon>Pseudomonadales</taxon>
        <taxon>Pseudomonadaceae</taxon>
        <taxon>Pseudomonas</taxon>
    </lineage>
</organism>
<dbReference type="InterPro" id="IPR012902">
    <property type="entry name" value="N_methyl_site"/>
</dbReference>
<dbReference type="KEGG" id="pez:HWQ56_14565"/>
<name>A0A7D5H684_9PSED</name>
<dbReference type="AlphaFoldDB" id="A0A7D5H684"/>
<gene>
    <name evidence="1" type="ORF">HWQ56_14565</name>
</gene>
<dbReference type="PROSITE" id="PS51257">
    <property type="entry name" value="PROKAR_LIPOPROTEIN"/>
    <property type="match status" value="1"/>
</dbReference>
<dbReference type="RefSeq" id="WP_176570948.1">
    <property type="nucleotide sequence ID" value="NZ_CP056030.1"/>
</dbReference>
<dbReference type="NCBIfam" id="TIGR02532">
    <property type="entry name" value="IV_pilin_GFxxxE"/>
    <property type="match status" value="1"/>
</dbReference>
<dbReference type="Pfam" id="PF07963">
    <property type="entry name" value="N_methyl"/>
    <property type="match status" value="1"/>
</dbReference>
<keyword evidence="2" id="KW-1185">Reference proteome</keyword>
<dbReference type="EMBL" id="CP056030">
    <property type="protein sequence ID" value="QKZ04943.1"/>
    <property type="molecule type" value="Genomic_DNA"/>
</dbReference>
<protein>
    <submittedName>
        <fullName evidence="1">Type II secretion system protein</fullName>
    </submittedName>
</protein>
<sequence>MKRARGFGLVEMLAALAVFALGCTVLLVAFGQAARTLEQVRASDRLSLAARSLMDEQRGQRLQAGERNGRDGALRWRLRVTREPGPATLLPLWRLDLDVREGRRRLRVSTLAVQARPALDASR</sequence>
<accession>A0A7D5H684</accession>
<evidence type="ECO:0000313" key="2">
    <source>
        <dbReference type="Proteomes" id="UP000509568"/>
    </source>
</evidence>
<dbReference type="Proteomes" id="UP000509568">
    <property type="component" value="Chromosome"/>
</dbReference>